<keyword evidence="1" id="KW-0812">Transmembrane</keyword>
<sequence>MKNPPSQPPKKPAKPAEVPIQVGFAESMQRWKRDSGRLYHLLGFKPFAVALAALLILLLWVDESSKRIDATQKRFSTESVEYRRMKALVDMRKKIDEALKRDSTRLPQEQARAIVAENVDAAAVMLLGELQGRLGGVKIENPQLTPLTGSVKGHPASPVVAVDAEFAAVPEQVVHWIDSIQTSQRLMRIAEIRLEGDPAIELPKLKVRARVEALYMAPEVKPKGAKAK</sequence>
<gene>
    <name evidence="2" type="ORF">ACFOW7_21080</name>
</gene>
<feature type="transmembrane region" description="Helical" evidence="1">
    <location>
        <begin position="38"/>
        <end position="61"/>
    </location>
</feature>
<dbReference type="EMBL" id="JBHSBU010000002">
    <property type="protein sequence ID" value="MFC4161836.1"/>
    <property type="molecule type" value="Genomic_DNA"/>
</dbReference>
<evidence type="ECO:0000313" key="2">
    <source>
        <dbReference type="EMBL" id="MFC4161836.1"/>
    </source>
</evidence>
<name>A0ABV8MXX9_9NEIS</name>
<organism evidence="2 3">
    <name type="scientific">Chitinimonas lacunae</name>
    <dbReference type="NCBI Taxonomy" id="1963018"/>
    <lineage>
        <taxon>Bacteria</taxon>
        <taxon>Pseudomonadati</taxon>
        <taxon>Pseudomonadota</taxon>
        <taxon>Betaproteobacteria</taxon>
        <taxon>Neisseriales</taxon>
        <taxon>Chitinibacteraceae</taxon>
        <taxon>Chitinimonas</taxon>
    </lineage>
</organism>
<proteinExistence type="predicted"/>
<keyword evidence="1" id="KW-1133">Transmembrane helix</keyword>
<evidence type="ECO:0000256" key="1">
    <source>
        <dbReference type="SAM" id="Phobius"/>
    </source>
</evidence>
<protein>
    <submittedName>
        <fullName evidence="2">Uncharacterized protein</fullName>
    </submittedName>
</protein>
<keyword evidence="3" id="KW-1185">Reference proteome</keyword>
<evidence type="ECO:0000313" key="3">
    <source>
        <dbReference type="Proteomes" id="UP001595791"/>
    </source>
</evidence>
<dbReference type="Proteomes" id="UP001595791">
    <property type="component" value="Unassembled WGS sequence"/>
</dbReference>
<dbReference type="RefSeq" id="WP_378168408.1">
    <property type="nucleotide sequence ID" value="NZ_JBHSBU010000002.1"/>
</dbReference>
<accession>A0ABV8MXX9</accession>
<keyword evidence="1" id="KW-0472">Membrane</keyword>
<reference evidence="3" key="1">
    <citation type="journal article" date="2019" name="Int. J. Syst. Evol. Microbiol.">
        <title>The Global Catalogue of Microorganisms (GCM) 10K type strain sequencing project: providing services to taxonomists for standard genome sequencing and annotation.</title>
        <authorList>
            <consortium name="The Broad Institute Genomics Platform"/>
            <consortium name="The Broad Institute Genome Sequencing Center for Infectious Disease"/>
            <person name="Wu L."/>
            <person name="Ma J."/>
        </authorList>
    </citation>
    <scope>NUCLEOTIDE SEQUENCE [LARGE SCALE GENOMIC DNA]</scope>
    <source>
        <strain evidence="3">LMG 29894</strain>
    </source>
</reference>
<comment type="caution">
    <text evidence="2">The sequence shown here is derived from an EMBL/GenBank/DDBJ whole genome shotgun (WGS) entry which is preliminary data.</text>
</comment>